<dbReference type="InterPro" id="IPR011611">
    <property type="entry name" value="PfkB_dom"/>
</dbReference>
<dbReference type="Pfam" id="PF04227">
    <property type="entry name" value="Indigoidine_A"/>
    <property type="match status" value="1"/>
</dbReference>
<organism evidence="7 8">
    <name type="scientific">Perkinsus olseni</name>
    <name type="common">Perkinsus atlanticus</name>
    <dbReference type="NCBI Taxonomy" id="32597"/>
    <lineage>
        <taxon>Eukaryota</taxon>
        <taxon>Sar</taxon>
        <taxon>Alveolata</taxon>
        <taxon>Perkinsozoa</taxon>
        <taxon>Perkinsea</taxon>
        <taxon>Perkinsida</taxon>
        <taxon>Perkinsidae</taxon>
        <taxon>Perkinsus</taxon>
    </lineage>
</organism>
<keyword evidence="2" id="KW-0378">Hydrolase</keyword>
<dbReference type="SUPFAM" id="SSF110581">
    <property type="entry name" value="Indigoidine synthase A-like"/>
    <property type="match status" value="1"/>
</dbReference>
<reference evidence="7 8" key="1">
    <citation type="submission" date="2020-04" db="EMBL/GenBank/DDBJ databases">
        <title>Perkinsus olseni comparative genomics.</title>
        <authorList>
            <person name="Bogema D.R."/>
        </authorList>
    </citation>
    <scope>NUCLEOTIDE SEQUENCE [LARGE SCALE GENOMIC DNA]</scope>
    <source>
        <strain evidence="7">00978-12</strain>
    </source>
</reference>
<dbReference type="InterPro" id="IPR029056">
    <property type="entry name" value="Ribokinase-like"/>
</dbReference>
<evidence type="ECO:0000313" key="7">
    <source>
        <dbReference type="EMBL" id="KAF4692597.1"/>
    </source>
</evidence>
<evidence type="ECO:0000256" key="2">
    <source>
        <dbReference type="ARBA" id="ARBA00022801"/>
    </source>
</evidence>
<keyword evidence="1" id="KW-0479">Metal-binding</keyword>
<dbReference type="GO" id="GO:0005737">
    <property type="term" value="C:cytoplasm"/>
    <property type="evidence" value="ECO:0007669"/>
    <property type="project" value="TreeGrafter"/>
</dbReference>
<dbReference type="Gene3D" id="3.40.1790.10">
    <property type="entry name" value="Indigoidine synthase domain"/>
    <property type="match status" value="1"/>
</dbReference>
<keyword evidence="5" id="KW-0326">Glycosidase</keyword>
<evidence type="ECO:0000256" key="5">
    <source>
        <dbReference type="ARBA" id="ARBA00023295"/>
    </source>
</evidence>
<evidence type="ECO:0000256" key="3">
    <source>
        <dbReference type="ARBA" id="ARBA00023211"/>
    </source>
</evidence>
<evidence type="ECO:0000256" key="1">
    <source>
        <dbReference type="ARBA" id="ARBA00022723"/>
    </source>
</evidence>
<dbReference type="SUPFAM" id="SSF53613">
    <property type="entry name" value="Ribokinase-like"/>
    <property type="match status" value="1"/>
</dbReference>
<gene>
    <name evidence="7" type="ORF">FOZ60_013079</name>
</gene>
<dbReference type="Proteomes" id="UP000541610">
    <property type="component" value="Unassembled WGS sequence"/>
</dbReference>
<dbReference type="GO" id="GO:0004730">
    <property type="term" value="F:pseudouridylate synthase activity"/>
    <property type="evidence" value="ECO:0007669"/>
    <property type="project" value="InterPro"/>
</dbReference>
<dbReference type="OrthoDB" id="198885at2759"/>
<proteinExistence type="inferred from homology"/>
<evidence type="ECO:0000313" key="8">
    <source>
        <dbReference type="Proteomes" id="UP000541610"/>
    </source>
</evidence>
<dbReference type="GO" id="GO:0016798">
    <property type="term" value="F:hydrolase activity, acting on glycosyl bonds"/>
    <property type="evidence" value="ECO:0007669"/>
    <property type="project" value="UniProtKB-KW"/>
</dbReference>
<dbReference type="HAMAP" id="MF_01876">
    <property type="entry name" value="PsiMP_glycosidase"/>
    <property type="match status" value="1"/>
</dbReference>
<keyword evidence="4" id="KW-0456">Lyase</keyword>
<protein>
    <recommendedName>
        <fullName evidence="6">Carbohydrate kinase PfkB domain-containing protein</fullName>
    </recommendedName>
</protein>
<feature type="domain" description="Carbohydrate kinase PfkB" evidence="6">
    <location>
        <begin position="1409"/>
        <end position="1667"/>
    </location>
</feature>
<dbReference type="Gene3D" id="3.40.1190.20">
    <property type="match status" value="1"/>
</dbReference>
<dbReference type="PANTHER" id="PTHR42909:SF1">
    <property type="entry name" value="CARBOHYDRATE KINASE PFKB DOMAIN-CONTAINING PROTEIN"/>
    <property type="match status" value="1"/>
</dbReference>
<dbReference type="InterPro" id="IPR007342">
    <property type="entry name" value="PsuG"/>
</dbReference>
<evidence type="ECO:0000256" key="4">
    <source>
        <dbReference type="ARBA" id="ARBA00023239"/>
    </source>
</evidence>
<dbReference type="EMBL" id="JABANP010000058">
    <property type="protein sequence ID" value="KAF4692597.1"/>
    <property type="molecule type" value="Genomic_DNA"/>
</dbReference>
<dbReference type="PANTHER" id="PTHR42909">
    <property type="entry name" value="ZGC:136858"/>
    <property type="match status" value="1"/>
</dbReference>
<comment type="caution">
    <text evidence="7">The sequence shown here is derived from an EMBL/GenBank/DDBJ whole genome shotgun (WGS) entry which is preliminary data.</text>
</comment>
<accession>A0A7J6P9P3</accession>
<dbReference type="InterPro" id="IPR022830">
    <property type="entry name" value="Indigdn_synthA-like"/>
</dbReference>
<dbReference type="GO" id="GO:0046872">
    <property type="term" value="F:metal ion binding"/>
    <property type="evidence" value="ECO:0007669"/>
    <property type="project" value="UniProtKB-KW"/>
</dbReference>
<name>A0A7J6P9P3_PEROL</name>
<keyword evidence="3" id="KW-0464">Manganese</keyword>
<evidence type="ECO:0000259" key="6">
    <source>
        <dbReference type="Pfam" id="PF00294"/>
    </source>
</evidence>
<sequence length="1781" mass="191308">MLEAIAKASAVFLDVGNSSSHRGASALPPLSSPSAVLLRRCRSNHSCPGSGLPIYCKAGIMLAKIALTEGTDTVIQERGRCFRRSLSLAEEFGLEALPKDLWYSSRTEEADEGEGSDEEGIMSGGALAPAGQHARMKLKQLFRNAVTSASPEAEATGGCRYSRLSELLGIPRRTASYILASNRANEPAPDSVAAHDGSMGRLLTDGLRSVSCRWLEHDNFSHVERPMVDGLSALANLMARLASLCDTSMLVDEELLETGRRLQLATRLMAASDAVNEESHLTGYKSLLHSVMKWCSSPSSLIPAVEAFRTAVEVACGADLDDSAVEGEEVEDDSFFSDILASQNWAIAAEVAGSRRLDVLVEWLRRITSNAGEQDALLMLILGLSLPETVSEETFDKAIAERRASGQRGTASWLPLLREFIAEDALEQEVSRLQLADTCTELTVVDATMAEQQPGALVKAFENDAYTLFARKCLQDRWAIYCSGRAVGRSRPGPSGRGQARVPVVADVEAVRGGTVIQRHSVAKLDQAWAELDQLLTAYRTETLRVIECEILGVVQDLTVIEMALDRLPEGPFTAHRFAAKAIRSYETKAGTVGNLTLRKMVEDPQCALMAELMDRNFSTVEAILAVIGPESAAGFVSDASEYILHHSERQSNGVLAVVYGVGVSEADGCLRVENRLSTEPDHWTIAITEQLLQLVDKLKEMPARAAEILKTLSGMLPVCVDKLRVWQRMKALEKEGAPRHISSAEINALETRILLRGYPKFAAFEPVLVELGPWACAEAIGYAGLVEDETADEAYELLTEVLALNRVKLGVTMRELADKWVKTPGKHEPWMELVKFRREGAPECGVDIFDRGQIDRNDIQRVVNLLSRYKQATDLAKVMVMLTIFFECGPTSTPASRSRAGEIVLLISDISDIESGYNHEVDFLAPIRAFYAYVDAAGRVLGDSVVRALPTSDATFAESNKKQIAKTVLTAGSVHAAEFAAALLLDYPEDLGCDSETCALLCEVLRLLPKGTAVGVVRKLIASGQLSALPYHRDLNLLLAKLGFEYSKSSLGPLLRASVPWVEEEEDTLRDAVVFLRRVFTRQLPDFMDLSEEVAGALASNGPVVALESTIITHGMPYPQNLQSALEVERVVREAGSVPATIAIMKGRVKVGLAESEINEIAERGPSKCSKVSIRDIGLVMANEGYGSTTVAATMRIAAMAGIRIFATGGIGGVHRGVESTWDVSADLTELGSTPVAVVCAGAKSVLDLPKTLEVVRRRVYGHAGWGTDIFPAFFTRDSGLRTSGRVDDADHAAKFLAASDRFFAKPRYKRPGCIIGCPVPETGAADMERIEVCTKKALQEAENKGIQGAAVTPFLLKRINELTGGESLAANLSLIENNARIASQIAVAYQKLRRGGSRAVAGGPRAVAVLGGIAMDITAKASDPTSAGAQESTVPGFLSMSSGGVGLSLAESMAMLGATPGLISAVGRDSHGEALMQRLREIGVPTTNVKELSTEPTGTCTLVLDGRGELISGVAAMSIFDRLVHPLVNIPKVLRQEGMSQLRVLLVDANMPRDTIARAAKACRSRGVECWLDPVSTVKAAVRVGKASDTGEEILSSIDLVSPNMRELAVLTSSYLYPSQIKVEPLRKDEVIEWGLATATLLLDKSSVRRVLASFGKHGVLLVAKEPLSPLPSTVTPLCRSIGGTLRIEALTTTSPDIAAVHYVADPVDNMVSSTGAGDNLLAGAAWAYACRGVSVEKAMMVGMATARMSLFSESACHPDLSSEEVGHLLSEGAVVSKL</sequence>
<dbReference type="Pfam" id="PF00294">
    <property type="entry name" value="PfkB"/>
    <property type="match status" value="1"/>
</dbReference>